<proteinExistence type="inferred from homology"/>
<evidence type="ECO:0000256" key="3">
    <source>
        <dbReference type="ARBA" id="ARBA00022801"/>
    </source>
</evidence>
<comment type="PTM">
    <text evidence="6">The conversion to 3-oxoalanine (also known as C-formylglycine, FGly), of a serine or cysteine residue in prokaryotes and of a cysteine residue in eukaryotes, is critical for catalytic activity.</text>
</comment>
<feature type="chain" id="PRO_5016166961" description="Arylsulfatase" evidence="7">
    <location>
        <begin position="20"/>
        <end position="580"/>
    </location>
</feature>
<feature type="modified residue" description="3-oxoalanine (Cys)" evidence="6">
    <location>
        <position position="86"/>
    </location>
</feature>
<gene>
    <name evidence="9" type="ORF">DM02DRAFT_601226</name>
</gene>
<evidence type="ECO:0000313" key="10">
    <source>
        <dbReference type="Proteomes" id="UP000244855"/>
    </source>
</evidence>
<keyword evidence="3 5" id="KW-0378">Hydrolase</keyword>
<comment type="similarity">
    <text evidence="1 5">Belongs to the sulfatase family.</text>
</comment>
<keyword evidence="4" id="KW-0325">Glycoprotein</keyword>
<dbReference type="PANTHER" id="PTHR43108">
    <property type="entry name" value="N-ACETYLGLUCOSAMINE-6-SULFATASE FAMILY MEMBER"/>
    <property type="match status" value="1"/>
</dbReference>
<evidence type="ECO:0000256" key="7">
    <source>
        <dbReference type="SAM" id="SignalP"/>
    </source>
</evidence>
<dbReference type="Gene3D" id="3.40.720.10">
    <property type="entry name" value="Alkaline Phosphatase, subunit A"/>
    <property type="match status" value="1"/>
</dbReference>
<accession>A0A2V1DAY4</accession>
<feature type="signal peptide" evidence="7">
    <location>
        <begin position="1"/>
        <end position="19"/>
    </location>
</feature>
<dbReference type="Proteomes" id="UP000244855">
    <property type="component" value="Unassembled WGS sequence"/>
</dbReference>
<evidence type="ECO:0000256" key="1">
    <source>
        <dbReference type="ARBA" id="ARBA00008779"/>
    </source>
</evidence>
<dbReference type="EMBL" id="KZ805504">
    <property type="protein sequence ID" value="PVH95205.1"/>
    <property type="molecule type" value="Genomic_DNA"/>
</dbReference>
<keyword evidence="2 7" id="KW-0732">Signal</keyword>
<dbReference type="FunFam" id="3.40.720.10:FF:000051">
    <property type="entry name" value="Arylsulfatase"/>
    <property type="match status" value="1"/>
</dbReference>
<keyword evidence="10" id="KW-1185">Reference proteome</keyword>
<organism evidence="9 10">
    <name type="scientific">Periconia macrospinosa</name>
    <dbReference type="NCBI Taxonomy" id="97972"/>
    <lineage>
        <taxon>Eukaryota</taxon>
        <taxon>Fungi</taxon>
        <taxon>Dikarya</taxon>
        <taxon>Ascomycota</taxon>
        <taxon>Pezizomycotina</taxon>
        <taxon>Dothideomycetes</taxon>
        <taxon>Pleosporomycetidae</taxon>
        <taxon>Pleosporales</taxon>
        <taxon>Massarineae</taxon>
        <taxon>Periconiaceae</taxon>
        <taxon>Periconia</taxon>
    </lineage>
</organism>
<dbReference type="PROSITE" id="PS00523">
    <property type="entry name" value="SULFATASE_1"/>
    <property type="match status" value="1"/>
</dbReference>
<sequence length="580" mass="64669">MFTIGLAKTFYLWLGTVASFSARSTPTTSSSLDNGANTPSKPNFVFIITDDQDLHLASLDYMPLVQKHLGDQGTFYRRHYCTIAICCPSRVSLLTGKAAHNTNVTDVSPPYGGYPKFISQGLNDKYLPVWLQEAGYNTYYTGKLMNGHSTTTYNNPFPAGWNGTDFLIDPGTYLYWNATFQRNTSPPSSFPDDYSTDLVNDKALAFLDDAVKSSDSKPFFVGIAPIAPHAVTKSSVFTPPDPAPRHQDLFPDLKAPKTINFNPEEPSGASWIFNLERLNDTVIEYHDHWYRTRIQSLQAVDELVDNVVNYLSEKDLLDNTYIIYTSDNGFHIGQHRLQPGKTCAFEEDINVPFYIRGPGIKAGRVVDLVTTHTDIVPTLFDLAGIELRDDFDGKPIPVSGSKISEAEKKNGSWSEHVNVEFWGVGIEEGKFGVRGQNNTYKALRISGDQYNIMYSVWCTNEHELYDMTTDPGQLNNLARPSSNQTQLLNRPISVVQSRLDALLLVLKTCKASTCTDPWSVLHPQGDVTSLEQALSETYDGFYEEQPKVSYSKCELGQILSSEGPLAGNVYNGSAMWPNWV</sequence>
<dbReference type="GO" id="GO:0004065">
    <property type="term" value="F:arylsulfatase activity"/>
    <property type="evidence" value="ECO:0007669"/>
    <property type="project" value="UniProtKB-UniRule"/>
</dbReference>
<reference evidence="9 10" key="1">
    <citation type="journal article" date="2018" name="Sci. Rep.">
        <title>Comparative genomics provides insights into the lifestyle and reveals functional heterogeneity of dark septate endophytic fungi.</title>
        <authorList>
            <person name="Knapp D.G."/>
            <person name="Nemeth J.B."/>
            <person name="Barry K."/>
            <person name="Hainaut M."/>
            <person name="Henrissat B."/>
            <person name="Johnson J."/>
            <person name="Kuo A."/>
            <person name="Lim J.H.P."/>
            <person name="Lipzen A."/>
            <person name="Nolan M."/>
            <person name="Ohm R.A."/>
            <person name="Tamas L."/>
            <person name="Grigoriev I.V."/>
            <person name="Spatafora J.W."/>
            <person name="Nagy L.G."/>
            <person name="Kovacs G.M."/>
        </authorList>
    </citation>
    <scope>NUCLEOTIDE SEQUENCE [LARGE SCALE GENOMIC DNA]</scope>
    <source>
        <strain evidence="9 10">DSE2036</strain>
    </source>
</reference>
<dbReference type="InterPro" id="IPR024607">
    <property type="entry name" value="Sulfatase_CS"/>
</dbReference>
<dbReference type="AlphaFoldDB" id="A0A2V1DAY4"/>
<protein>
    <recommendedName>
        <fullName evidence="5">Arylsulfatase</fullName>
        <shortName evidence="5">AS</shortName>
        <ecNumber evidence="5">3.1.6.1</ecNumber>
    </recommendedName>
    <alternativeName>
        <fullName evidence="5">Aryl-sulfate sulphohydrolase</fullName>
    </alternativeName>
</protein>
<name>A0A2V1DAY4_9PLEO</name>
<dbReference type="CDD" id="cd16147">
    <property type="entry name" value="G6S"/>
    <property type="match status" value="1"/>
</dbReference>
<dbReference type="GO" id="GO:0018958">
    <property type="term" value="P:phenol-containing compound metabolic process"/>
    <property type="evidence" value="ECO:0007669"/>
    <property type="project" value="InterPro"/>
</dbReference>
<dbReference type="GO" id="GO:0008449">
    <property type="term" value="F:N-acetylglucosamine-6-sulfatase activity"/>
    <property type="evidence" value="ECO:0007669"/>
    <property type="project" value="TreeGrafter"/>
</dbReference>
<dbReference type="GO" id="GO:0005539">
    <property type="term" value="F:glycosaminoglycan binding"/>
    <property type="evidence" value="ECO:0007669"/>
    <property type="project" value="TreeGrafter"/>
</dbReference>
<evidence type="ECO:0000256" key="6">
    <source>
        <dbReference type="PIRSR" id="PIRSR000972-50"/>
    </source>
</evidence>
<evidence type="ECO:0000256" key="5">
    <source>
        <dbReference type="PIRNR" id="PIRNR000972"/>
    </source>
</evidence>
<dbReference type="STRING" id="97972.A0A2V1DAY4"/>
<dbReference type="PANTHER" id="PTHR43108:SF8">
    <property type="entry name" value="SD21168P"/>
    <property type="match status" value="1"/>
</dbReference>
<evidence type="ECO:0000259" key="8">
    <source>
        <dbReference type="Pfam" id="PF00884"/>
    </source>
</evidence>
<dbReference type="Pfam" id="PF00884">
    <property type="entry name" value="Sulfatase"/>
    <property type="match status" value="1"/>
</dbReference>
<evidence type="ECO:0000256" key="2">
    <source>
        <dbReference type="ARBA" id="ARBA00022729"/>
    </source>
</evidence>
<dbReference type="InterPro" id="IPR017850">
    <property type="entry name" value="Alkaline_phosphatase_core_sf"/>
</dbReference>
<evidence type="ECO:0000313" key="9">
    <source>
        <dbReference type="EMBL" id="PVH95205.1"/>
    </source>
</evidence>
<comment type="catalytic activity">
    <reaction evidence="5">
        <text>an aryl sulfate + H2O = a phenol + sulfate + H(+)</text>
        <dbReference type="Rhea" id="RHEA:17261"/>
        <dbReference type="ChEBI" id="CHEBI:15377"/>
        <dbReference type="ChEBI" id="CHEBI:15378"/>
        <dbReference type="ChEBI" id="CHEBI:16189"/>
        <dbReference type="ChEBI" id="CHEBI:33853"/>
        <dbReference type="ChEBI" id="CHEBI:140317"/>
        <dbReference type="EC" id="3.1.6.1"/>
    </reaction>
</comment>
<dbReference type="EC" id="3.1.6.1" evidence="5"/>
<dbReference type="SUPFAM" id="SSF53649">
    <property type="entry name" value="Alkaline phosphatase-like"/>
    <property type="match status" value="1"/>
</dbReference>
<dbReference type="OrthoDB" id="96314at2759"/>
<dbReference type="PIRSF" id="PIRSF000972">
    <property type="entry name" value="Arylsulf_plant"/>
    <property type="match status" value="1"/>
</dbReference>
<dbReference type="InterPro" id="IPR012083">
    <property type="entry name" value="Arylsulfatase"/>
</dbReference>
<dbReference type="InterPro" id="IPR000917">
    <property type="entry name" value="Sulfatase_N"/>
</dbReference>
<evidence type="ECO:0000256" key="4">
    <source>
        <dbReference type="ARBA" id="ARBA00023180"/>
    </source>
</evidence>
<feature type="domain" description="Sulfatase N-terminal" evidence="8">
    <location>
        <begin position="42"/>
        <end position="385"/>
    </location>
</feature>